<dbReference type="AlphaFoldDB" id="A0A4Y7J0P6"/>
<keyword evidence="3" id="KW-1185">Reference proteome</keyword>
<sequence length="123" mass="13954">MFFSVSFLSQGVFCFKILGIFVTGSDFGDFLFNACTIITRFTRIVGELFGVLIAVLLIQEAIKGMVSDQFRSMKIQMKKDINFSAWLYTNGLLGLIFTFGLLSTSLKSRRARSWRYGTCLEPF</sequence>
<evidence type="ECO:0000256" key="1">
    <source>
        <dbReference type="SAM" id="Phobius"/>
    </source>
</evidence>
<dbReference type="GO" id="GO:0005886">
    <property type="term" value="C:plasma membrane"/>
    <property type="evidence" value="ECO:0007669"/>
    <property type="project" value="TreeGrafter"/>
</dbReference>
<dbReference type="Proteomes" id="UP000316621">
    <property type="component" value="Chromosome 3"/>
</dbReference>
<reference evidence="2 3" key="1">
    <citation type="journal article" date="2018" name="Science">
        <title>The opium poppy genome and morphinan production.</title>
        <authorList>
            <person name="Guo L."/>
            <person name="Winzer T."/>
            <person name="Yang X."/>
            <person name="Li Y."/>
            <person name="Ning Z."/>
            <person name="He Z."/>
            <person name="Teodor R."/>
            <person name="Lu Y."/>
            <person name="Bowser T.A."/>
            <person name="Graham I.A."/>
            <person name="Ye K."/>
        </authorList>
    </citation>
    <scope>NUCLEOTIDE SEQUENCE [LARGE SCALE GENOMIC DNA]</scope>
    <source>
        <strain evidence="3">cv. HN1</strain>
        <tissue evidence="2">Leaves</tissue>
    </source>
</reference>
<dbReference type="OMA" id="FLFNACT"/>
<dbReference type="PANTHER" id="PTHR11453:SF40">
    <property type="entry name" value="BORON TRANSPORTER 4-RELATED"/>
    <property type="match status" value="1"/>
</dbReference>
<accession>A0A4Y7J0P6</accession>
<dbReference type="GO" id="GO:0050801">
    <property type="term" value="P:monoatomic ion homeostasis"/>
    <property type="evidence" value="ECO:0007669"/>
    <property type="project" value="TreeGrafter"/>
</dbReference>
<dbReference type="EMBL" id="CM010717">
    <property type="protein sequence ID" value="RZC53328.1"/>
    <property type="molecule type" value="Genomic_DNA"/>
</dbReference>
<evidence type="ECO:0000313" key="2">
    <source>
        <dbReference type="EMBL" id="RZC53328.1"/>
    </source>
</evidence>
<dbReference type="InterPro" id="IPR003020">
    <property type="entry name" value="HCO3_transpt_euk"/>
</dbReference>
<feature type="transmembrane region" description="Helical" evidence="1">
    <location>
        <begin position="6"/>
        <end position="32"/>
    </location>
</feature>
<feature type="transmembrane region" description="Helical" evidence="1">
    <location>
        <begin position="44"/>
        <end position="66"/>
    </location>
</feature>
<proteinExistence type="predicted"/>
<dbReference type="GO" id="GO:0005452">
    <property type="term" value="F:solute:inorganic anion antiporter activity"/>
    <property type="evidence" value="ECO:0007669"/>
    <property type="project" value="InterPro"/>
</dbReference>
<evidence type="ECO:0000313" key="3">
    <source>
        <dbReference type="Proteomes" id="UP000316621"/>
    </source>
</evidence>
<feature type="transmembrane region" description="Helical" evidence="1">
    <location>
        <begin position="86"/>
        <end position="106"/>
    </location>
</feature>
<name>A0A4Y7J0P6_PAPSO</name>
<gene>
    <name evidence="2" type="ORF">C5167_012183</name>
</gene>
<keyword evidence="1" id="KW-1133">Transmembrane helix</keyword>
<keyword evidence="1" id="KW-0472">Membrane</keyword>
<dbReference type="STRING" id="3469.A0A4Y7J0P6"/>
<keyword evidence="1" id="KW-0812">Transmembrane</keyword>
<organism evidence="2 3">
    <name type="scientific">Papaver somniferum</name>
    <name type="common">Opium poppy</name>
    <dbReference type="NCBI Taxonomy" id="3469"/>
    <lineage>
        <taxon>Eukaryota</taxon>
        <taxon>Viridiplantae</taxon>
        <taxon>Streptophyta</taxon>
        <taxon>Embryophyta</taxon>
        <taxon>Tracheophyta</taxon>
        <taxon>Spermatophyta</taxon>
        <taxon>Magnoliopsida</taxon>
        <taxon>Ranunculales</taxon>
        <taxon>Papaveraceae</taxon>
        <taxon>Papaveroideae</taxon>
        <taxon>Papaver</taxon>
    </lineage>
</organism>
<dbReference type="GO" id="GO:0006820">
    <property type="term" value="P:monoatomic anion transport"/>
    <property type="evidence" value="ECO:0007669"/>
    <property type="project" value="InterPro"/>
</dbReference>
<dbReference type="PANTHER" id="PTHR11453">
    <property type="entry name" value="ANION EXCHANGE PROTEIN"/>
    <property type="match status" value="1"/>
</dbReference>
<protein>
    <submittedName>
        <fullName evidence="2">Uncharacterized protein</fullName>
    </submittedName>
</protein>
<dbReference type="Gramene" id="RZC53328">
    <property type="protein sequence ID" value="RZC53328"/>
    <property type="gene ID" value="C5167_012183"/>
</dbReference>